<keyword evidence="4 11" id="KW-0547">Nucleotide-binding</keyword>
<dbReference type="RefSeq" id="WP_191071035.1">
    <property type="nucleotide sequence ID" value="NZ_CP060506.1"/>
</dbReference>
<evidence type="ECO:0000313" key="14">
    <source>
        <dbReference type="EMBL" id="MBD3688950.1"/>
    </source>
</evidence>
<dbReference type="GO" id="GO:0005829">
    <property type="term" value="C:cytosol"/>
    <property type="evidence" value="ECO:0007669"/>
    <property type="project" value="TreeGrafter"/>
</dbReference>
<dbReference type="CDD" id="cd00805">
    <property type="entry name" value="TyrRS_core"/>
    <property type="match status" value="1"/>
</dbReference>
<dbReference type="InterPro" id="IPR002942">
    <property type="entry name" value="S4_RNA-bd"/>
</dbReference>
<proteinExistence type="inferred from homology"/>
<keyword evidence="15" id="KW-1185">Reference proteome</keyword>
<dbReference type="InterPro" id="IPR024088">
    <property type="entry name" value="Tyr-tRNA-ligase_bac-type"/>
</dbReference>
<comment type="subcellular location">
    <subcellularLocation>
        <location evidence="1 11">Cytoplasm</location>
    </subcellularLocation>
</comment>
<protein>
    <recommendedName>
        <fullName evidence="11">Tyrosine--tRNA ligase</fullName>
        <ecNumber evidence="11">6.1.1.1</ecNumber>
    </recommendedName>
    <alternativeName>
        <fullName evidence="11">Tyrosyl-tRNA synthetase</fullName>
        <shortName evidence="11">TyrRS</shortName>
    </alternativeName>
</protein>
<feature type="binding site" evidence="11">
    <location>
        <position position="170"/>
    </location>
    <ligand>
        <name>L-tyrosine</name>
        <dbReference type="ChEBI" id="CHEBI:58315"/>
    </ligand>
</feature>
<feature type="domain" description="RNA-binding S4" evidence="13">
    <location>
        <begin position="356"/>
        <end position="417"/>
    </location>
</feature>
<comment type="caution">
    <text evidence="11">Lacks conserved residue(s) required for the propagation of feature annotation.</text>
</comment>
<evidence type="ECO:0000256" key="5">
    <source>
        <dbReference type="ARBA" id="ARBA00022840"/>
    </source>
</evidence>
<comment type="similarity">
    <text evidence="10 11">Belongs to the class-I aminoacyl-tRNA synthetase family. TyrS type 1 subfamily.</text>
</comment>
<evidence type="ECO:0000256" key="4">
    <source>
        <dbReference type="ARBA" id="ARBA00022741"/>
    </source>
</evidence>
<dbReference type="SUPFAM" id="SSF52374">
    <property type="entry name" value="Nucleotidylyl transferase"/>
    <property type="match status" value="1"/>
</dbReference>
<dbReference type="InterPro" id="IPR002305">
    <property type="entry name" value="aa-tRNA-synth_Ic"/>
</dbReference>
<keyword evidence="5 11" id="KW-0067">ATP-binding</keyword>
<dbReference type="FunFam" id="3.40.50.620:FF:000008">
    <property type="entry name" value="Tyrosine--tRNA ligase"/>
    <property type="match status" value="1"/>
</dbReference>
<dbReference type="FunFam" id="1.10.240.10:FF:000001">
    <property type="entry name" value="Tyrosine--tRNA ligase"/>
    <property type="match status" value="1"/>
</dbReference>
<dbReference type="Proteomes" id="UP000627538">
    <property type="component" value="Unassembled WGS sequence"/>
</dbReference>
<keyword evidence="7 11" id="KW-0648">Protein biosynthesis</keyword>
<evidence type="ECO:0000256" key="2">
    <source>
        <dbReference type="ARBA" id="ARBA00022490"/>
    </source>
</evidence>
<evidence type="ECO:0000256" key="6">
    <source>
        <dbReference type="ARBA" id="ARBA00022884"/>
    </source>
</evidence>
<dbReference type="Pfam" id="PF00579">
    <property type="entry name" value="tRNA-synt_1b"/>
    <property type="match status" value="1"/>
</dbReference>
<dbReference type="Gene3D" id="3.10.290.10">
    <property type="entry name" value="RNA-binding S4 domain"/>
    <property type="match status" value="1"/>
</dbReference>
<comment type="subunit">
    <text evidence="11">Homodimer.</text>
</comment>
<keyword evidence="8 11" id="KW-0030">Aminoacyl-tRNA synthetase</keyword>
<dbReference type="PANTHER" id="PTHR11766">
    <property type="entry name" value="TYROSYL-TRNA SYNTHETASE"/>
    <property type="match status" value="1"/>
</dbReference>
<name>A0A8I0G6Y2_9ACTO</name>
<evidence type="ECO:0000256" key="7">
    <source>
        <dbReference type="ARBA" id="ARBA00022917"/>
    </source>
</evidence>
<evidence type="ECO:0000256" key="3">
    <source>
        <dbReference type="ARBA" id="ARBA00022598"/>
    </source>
</evidence>
<evidence type="ECO:0000313" key="15">
    <source>
        <dbReference type="Proteomes" id="UP000627538"/>
    </source>
</evidence>
<dbReference type="InterPro" id="IPR024107">
    <property type="entry name" value="Tyr-tRNA-ligase_bac_1"/>
</dbReference>
<comment type="caution">
    <text evidence="14">The sequence shown here is derived from an EMBL/GenBank/DDBJ whole genome shotgun (WGS) entry which is preliminary data.</text>
</comment>
<dbReference type="SMART" id="SM00363">
    <property type="entry name" value="S4"/>
    <property type="match status" value="1"/>
</dbReference>
<dbReference type="Gene3D" id="3.40.50.620">
    <property type="entry name" value="HUPs"/>
    <property type="match status" value="1"/>
</dbReference>
<reference evidence="14 15" key="1">
    <citation type="submission" date="2020-08" db="EMBL/GenBank/DDBJ databases">
        <title>Winkia gen. nov., sp. nov., isolated from faeces of the Anser albifrons in China.</title>
        <authorList>
            <person name="Liu Q."/>
        </authorList>
    </citation>
    <scope>NUCLEOTIDE SEQUENCE [LARGE SCALE GENOMIC DNA]</scope>
    <source>
        <strain evidence="14 15">C62</strain>
    </source>
</reference>
<evidence type="ECO:0000256" key="8">
    <source>
        <dbReference type="ARBA" id="ARBA00023146"/>
    </source>
</evidence>
<evidence type="ECO:0000259" key="13">
    <source>
        <dbReference type="SMART" id="SM00363"/>
    </source>
</evidence>
<dbReference type="Gene3D" id="1.10.240.10">
    <property type="entry name" value="Tyrosyl-Transfer RNA Synthetase"/>
    <property type="match status" value="1"/>
</dbReference>
<dbReference type="Pfam" id="PF22421">
    <property type="entry name" value="SYY_C-terminal"/>
    <property type="match status" value="1"/>
</dbReference>
<sequence length="423" mass="46505">MSDIIEELRWRGLIEQSSDLDAIRAQLAQGPVTFYCGFDPTAPSLHHGHLVQLLLMRHLQRAGHRPIALVGGATGLIGDPRMSGERQLHSKDVVAQWVTKLRDQIGQLLDFNGDNAAIMVNNLDWTSQLSAIDFLRDLGKHFRMGTMLGKEAVARRLSSSEGISYTEFSYQVLQANDFLELYRRYGCLLETGGNDQWGNLVGGMELIHKTEGAQAHCMTTPIITKSDGTKFGKSEGGAIWLNPEMMSPYAFYQFWLGTEDADVIRLLKIFTFRDRDEIARLEQAVAERPFAREAQKVLAADVTEMVHGQSALENVLAATEALWGRGELSTLDAETLGAAVADLPAPAEPVELGETTIVDVLVASGLVKSRREARQTVNSGGAYLNNVKVDDEARVITSDDLLAGGWVLFRRGKRNLGVARAEG</sequence>
<dbReference type="InterPro" id="IPR014729">
    <property type="entry name" value="Rossmann-like_a/b/a_fold"/>
</dbReference>
<keyword evidence="6 12" id="KW-0694">RNA-binding</keyword>
<dbReference type="EC" id="6.1.1.1" evidence="11"/>
<dbReference type="PRINTS" id="PR01040">
    <property type="entry name" value="TRNASYNTHTYR"/>
</dbReference>
<comment type="catalytic activity">
    <reaction evidence="9 11">
        <text>tRNA(Tyr) + L-tyrosine + ATP = L-tyrosyl-tRNA(Tyr) + AMP + diphosphate + H(+)</text>
        <dbReference type="Rhea" id="RHEA:10220"/>
        <dbReference type="Rhea" id="RHEA-COMP:9706"/>
        <dbReference type="Rhea" id="RHEA-COMP:9707"/>
        <dbReference type="ChEBI" id="CHEBI:15378"/>
        <dbReference type="ChEBI" id="CHEBI:30616"/>
        <dbReference type="ChEBI" id="CHEBI:33019"/>
        <dbReference type="ChEBI" id="CHEBI:58315"/>
        <dbReference type="ChEBI" id="CHEBI:78442"/>
        <dbReference type="ChEBI" id="CHEBI:78536"/>
        <dbReference type="ChEBI" id="CHEBI:456215"/>
        <dbReference type="EC" id="6.1.1.1"/>
    </reaction>
</comment>
<evidence type="ECO:0000256" key="1">
    <source>
        <dbReference type="ARBA" id="ARBA00004496"/>
    </source>
</evidence>
<dbReference type="GO" id="GO:0004831">
    <property type="term" value="F:tyrosine-tRNA ligase activity"/>
    <property type="evidence" value="ECO:0007669"/>
    <property type="project" value="UniProtKB-UniRule"/>
</dbReference>
<dbReference type="GO" id="GO:0042803">
    <property type="term" value="F:protein homodimerization activity"/>
    <property type="evidence" value="ECO:0007669"/>
    <property type="project" value="UniProtKB-ARBA"/>
</dbReference>
<feature type="short sequence motif" description="'KMSKS' region" evidence="11">
    <location>
        <begin position="230"/>
        <end position="234"/>
    </location>
</feature>
<dbReference type="PROSITE" id="PS50889">
    <property type="entry name" value="S4"/>
    <property type="match status" value="1"/>
</dbReference>
<dbReference type="InterPro" id="IPR036986">
    <property type="entry name" value="S4_RNA-bd_sf"/>
</dbReference>
<evidence type="ECO:0000256" key="9">
    <source>
        <dbReference type="ARBA" id="ARBA00048248"/>
    </source>
</evidence>
<dbReference type="EMBL" id="JACRUO010000001">
    <property type="protein sequence ID" value="MBD3688950.1"/>
    <property type="molecule type" value="Genomic_DNA"/>
</dbReference>
<dbReference type="InterPro" id="IPR002307">
    <property type="entry name" value="Tyr-tRNA-ligase"/>
</dbReference>
<dbReference type="GO" id="GO:0003723">
    <property type="term" value="F:RNA binding"/>
    <property type="evidence" value="ECO:0007669"/>
    <property type="project" value="UniProtKB-KW"/>
</dbReference>
<keyword evidence="2 11" id="KW-0963">Cytoplasm</keyword>
<dbReference type="NCBIfam" id="TIGR00234">
    <property type="entry name" value="tyrS"/>
    <property type="match status" value="1"/>
</dbReference>
<gene>
    <name evidence="11" type="primary">tyrS</name>
    <name evidence="14" type="ORF">H8R10_01695</name>
</gene>
<dbReference type="CDD" id="cd00165">
    <property type="entry name" value="S4"/>
    <property type="match status" value="1"/>
</dbReference>
<accession>A0A8I0G6Y2</accession>
<feature type="binding site" evidence="11">
    <location>
        <position position="233"/>
    </location>
    <ligand>
        <name>ATP</name>
        <dbReference type="ChEBI" id="CHEBI:30616"/>
    </ligand>
</feature>
<dbReference type="GO" id="GO:0005524">
    <property type="term" value="F:ATP binding"/>
    <property type="evidence" value="ECO:0007669"/>
    <property type="project" value="UniProtKB-UniRule"/>
</dbReference>
<dbReference type="AlphaFoldDB" id="A0A8I0G6Y2"/>
<dbReference type="PANTHER" id="PTHR11766:SF0">
    <property type="entry name" value="TYROSINE--TRNA LIGASE, MITOCHONDRIAL"/>
    <property type="match status" value="1"/>
</dbReference>
<feature type="binding site" evidence="11">
    <location>
        <position position="35"/>
    </location>
    <ligand>
        <name>L-tyrosine</name>
        <dbReference type="ChEBI" id="CHEBI:58315"/>
    </ligand>
</feature>
<dbReference type="HAMAP" id="MF_02006">
    <property type="entry name" value="Tyr_tRNA_synth_type1"/>
    <property type="match status" value="1"/>
</dbReference>
<dbReference type="GO" id="GO:0006437">
    <property type="term" value="P:tyrosyl-tRNA aminoacylation"/>
    <property type="evidence" value="ECO:0007669"/>
    <property type="project" value="UniProtKB-UniRule"/>
</dbReference>
<dbReference type="InterPro" id="IPR054608">
    <property type="entry name" value="SYY-like_C"/>
</dbReference>
<comment type="function">
    <text evidence="11">Catalyzes the attachment of tyrosine to tRNA(Tyr) in a two-step reaction: tyrosine is first activated by ATP to form Tyr-AMP and then transferred to the acceptor end of tRNA(Tyr).</text>
</comment>
<evidence type="ECO:0000256" key="10">
    <source>
        <dbReference type="ARBA" id="ARBA00060965"/>
    </source>
</evidence>
<evidence type="ECO:0000256" key="11">
    <source>
        <dbReference type="HAMAP-Rule" id="MF_02006"/>
    </source>
</evidence>
<keyword evidence="3 11" id="KW-0436">Ligase</keyword>
<feature type="binding site" evidence="11">
    <location>
        <position position="174"/>
    </location>
    <ligand>
        <name>L-tyrosine</name>
        <dbReference type="ChEBI" id="CHEBI:58315"/>
    </ligand>
</feature>
<organism evidence="14 15">
    <name type="scientific">Nanchangia anserum</name>
    <dbReference type="NCBI Taxonomy" id="2692125"/>
    <lineage>
        <taxon>Bacteria</taxon>
        <taxon>Bacillati</taxon>
        <taxon>Actinomycetota</taxon>
        <taxon>Actinomycetes</taxon>
        <taxon>Actinomycetales</taxon>
        <taxon>Actinomycetaceae</taxon>
        <taxon>Nanchangia</taxon>
    </lineage>
</organism>
<evidence type="ECO:0000256" key="12">
    <source>
        <dbReference type="PROSITE-ProRule" id="PRU00182"/>
    </source>
</evidence>
<dbReference type="SUPFAM" id="SSF55174">
    <property type="entry name" value="Alpha-L RNA-binding motif"/>
    <property type="match status" value="1"/>
</dbReference>